<organism evidence="1 2">
    <name type="scientific">Mucilaginibacter limnophilus</name>
    <dbReference type="NCBI Taxonomy" id="1932778"/>
    <lineage>
        <taxon>Bacteria</taxon>
        <taxon>Pseudomonadati</taxon>
        <taxon>Bacteroidota</taxon>
        <taxon>Sphingobacteriia</taxon>
        <taxon>Sphingobacteriales</taxon>
        <taxon>Sphingobacteriaceae</taxon>
        <taxon>Mucilaginibacter</taxon>
    </lineage>
</organism>
<dbReference type="Gene3D" id="3.40.50.2000">
    <property type="entry name" value="Glycogen Phosphorylase B"/>
    <property type="match status" value="1"/>
</dbReference>
<dbReference type="SUPFAM" id="SSF53756">
    <property type="entry name" value="UDP-Glycosyltransferase/glycogen phosphorylase"/>
    <property type="match status" value="1"/>
</dbReference>
<keyword evidence="2" id="KW-1185">Reference proteome</keyword>
<proteinExistence type="predicted"/>
<comment type="caution">
    <text evidence="1">The sequence shown here is derived from an EMBL/GenBank/DDBJ whole genome shotgun (WGS) entry which is preliminary data.</text>
</comment>
<name>A0A437MQ66_9SPHI</name>
<reference evidence="1 2" key="1">
    <citation type="submission" date="2019-01" db="EMBL/GenBank/DDBJ databases">
        <authorList>
            <person name="Chen W.-M."/>
        </authorList>
    </citation>
    <scope>NUCLEOTIDE SEQUENCE [LARGE SCALE GENOMIC DNA]</scope>
    <source>
        <strain evidence="1 2">YBJ-36</strain>
    </source>
</reference>
<dbReference type="RefSeq" id="WP_127706376.1">
    <property type="nucleotide sequence ID" value="NZ_SACK01000007.1"/>
</dbReference>
<dbReference type="PANTHER" id="PTHR12526:SF630">
    <property type="entry name" value="GLYCOSYLTRANSFERASE"/>
    <property type="match status" value="1"/>
</dbReference>
<dbReference type="Proteomes" id="UP000282759">
    <property type="component" value="Unassembled WGS sequence"/>
</dbReference>
<accession>A0A437MQ66</accession>
<evidence type="ECO:0000313" key="2">
    <source>
        <dbReference type="Proteomes" id="UP000282759"/>
    </source>
</evidence>
<dbReference type="PANTHER" id="PTHR12526">
    <property type="entry name" value="GLYCOSYLTRANSFERASE"/>
    <property type="match status" value="1"/>
</dbReference>
<keyword evidence="1" id="KW-0808">Transferase</keyword>
<dbReference type="OrthoDB" id="9787293at2"/>
<protein>
    <submittedName>
        <fullName evidence="1">Glycosyltransferase</fullName>
    </submittedName>
</protein>
<sequence length="354" mass="41192">MLPILQPFVPHYREKFFNGIKELMPVNIYCYEVKAIVDNNFEKGDVKIIPLRKIKIGPFLFYNPFPFLKSDSQTVVLMLDMSHISTWILLLTTIFHRKKIILWGHGISVKRYIKEEQRPSIGLKYMIKLANGIWFYTEKEALIWKEKFPNLKYAALNNTISDVDEILSKALKPKNDLKNKYNITQEIVLIFAARFNSEDRRVDLLVQTIHALDQNRYGFIIIGDGRLKPDFSSYKNVYDFGGLYNNEIKAELFSIADIYFQPGWVGLSIVEAMAYGKPIFTFKRSENIKQCVEYHYIKHGTNGFTFENVDEMIEKLGAIGLEEFSLLGKQAKNYVQKNLLLNDMVKRAVELIQS</sequence>
<evidence type="ECO:0000313" key="1">
    <source>
        <dbReference type="EMBL" id="RVT99755.1"/>
    </source>
</evidence>
<dbReference type="Pfam" id="PF13692">
    <property type="entry name" value="Glyco_trans_1_4"/>
    <property type="match status" value="1"/>
</dbReference>
<dbReference type="GO" id="GO:0016740">
    <property type="term" value="F:transferase activity"/>
    <property type="evidence" value="ECO:0007669"/>
    <property type="project" value="UniProtKB-KW"/>
</dbReference>
<dbReference type="AlphaFoldDB" id="A0A437MQ66"/>
<gene>
    <name evidence="1" type="ORF">EOD41_15025</name>
</gene>
<dbReference type="EMBL" id="SACK01000007">
    <property type="protein sequence ID" value="RVT99755.1"/>
    <property type="molecule type" value="Genomic_DNA"/>
</dbReference>